<proteinExistence type="predicted"/>
<name>A0A9P7EQJ5_9AGAM</name>
<evidence type="ECO:0008006" key="4">
    <source>
        <dbReference type="Google" id="ProtNLM"/>
    </source>
</evidence>
<dbReference type="RefSeq" id="XP_041284504.1">
    <property type="nucleotide sequence ID" value="XM_041439411.1"/>
</dbReference>
<evidence type="ECO:0000256" key="1">
    <source>
        <dbReference type="SAM" id="SignalP"/>
    </source>
</evidence>
<evidence type="ECO:0000313" key="3">
    <source>
        <dbReference type="Proteomes" id="UP000823399"/>
    </source>
</evidence>
<evidence type="ECO:0000313" key="2">
    <source>
        <dbReference type="EMBL" id="KAG2084485.1"/>
    </source>
</evidence>
<feature type="chain" id="PRO_5040409530" description="Secreted protein" evidence="1">
    <location>
        <begin position="23"/>
        <end position="76"/>
    </location>
</feature>
<accession>A0A9P7EQJ5</accession>
<protein>
    <recommendedName>
        <fullName evidence="4">Secreted protein</fullName>
    </recommendedName>
</protein>
<keyword evidence="3" id="KW-1185">Reference proteome</keyword>
<sequence length="76" mass="8628">SIGLYSLLTKFTVLVLCVPTTSMHLARQCSVKCCLTASSFNLLKPQPWHCQKPRVGWVKHHSHHDKFSKTSSQSLY</sequence>
<feature type="non-terminal residue" evidence="2">
    <location>
        <position position="1"/>
    </location>
</feature>
<dbReference type="AlphaFoldDB" id="A0A9P7EQJ5"/>
<reference evidence="2" key="1">
    <citation type="journal article" date="2020" name="New Phytol.">
        <title>Comparative genomics reveals dynamic genome evolution in host specialist ectomycorrhizal fungi.</title>
        <authorList>
            <person name="Lofgren L.A."/>
            <person name="Nguyen N.H."/>
            <person name="Vilgalys R."/>
            <person name="Ruytinx J."/>
            <person name="Liao H.L."/>
            <person name="Branco S."/>
            <person name="Kuo A."/>
            <person name="LaButti K."/>
            <person name="Lipzen A."/>
            <person name="Andreopoulos W."/>
            <person name="Pangilinan J."/>
            <person name="Riley R."/>
            <person name="Hundley H."/>
            <person name="Na H."/>
            <person name="Barry K."/>
            <person name="Grigoriev I.V."/>
            <person name="Stajich J.E."/>
            <person name="Kennedy P.G."/>
        </authorList>
    </citation>
    <scope>NUCLEOTIDE SEQUENCE</scope>
    <source>
        <strain evidence="2">FC423</strain>
    </source>
</reference>
<dbReference type="EMBL" id="JABBWM010000216">
    <property type="protein sequence ID" value="KAG2084485.1"/>
    <property type="molecule type" value="Genomic_DNA"/>
</dbReference>
<organism evidence="2 3">
    <name type="scientific">Suillus discolor</name>
    <dbReference type="NCBI Taxonomy" id="1912936"/>
    <lineage>
        <taxon>Eukaryota</taxon>
        <taxon>Fungi</taxon>
        <taxon>Dikarya</taxon>
        <taxon>Basidiomycota</taxon>
        <taxon>Agaricomycotina</taxon>
        <taxon>Agaricomycetes</taxon>
        <taxon>Agaricomycetidae</taxon>
        <taxon>Boletales</taxon>
        <taxon>Suillineae</taxon>
        <taxon>Suillaceae</taxon>
        <taxon>Suillus</taxon>
    </lineage>
</organism>
<gene>
    <name evidence="2" type="ORF">F5147DRAFT_731686</name>
</gene>
<dbReference type="GeneID" id="64701670"/>
<comment type="caution">
    <text evidence="2">The sequence shown here is derived from an EMBL/GenBank/DDBJ whole genome shotgun (WGS) entry which is preliminary data.</text>
</comment>
<feature type="signal peptide" evidence="1">
    <location>
        <begin position="1"/>
        <end position="22"/>
    </location>
</feature>
<dbReference type="OrthoDB" id="2689258at2759"/>
<dbReference type="Proteomes" id="UP000823399">
    <property type="component" value="Unassembled WGS sequence"/>
</dbReference>
<keyword evidence="1" id="KW-0732">Signal</keyword>